<reference evidence="2" key="1">
    <citation type="submission" date="2022-04" db="EMBL/GenBank/DDBJ databases">
        <title>Whole genome sequence of Sphaerotilus sp. FB-5.</title>
        <authorList>
            <person name="Takeda M."/>
            <person name="Narihara S."/>
            <person name="Akimoto M."/>
            <person name="Akimoto R."/>
            <person name="Nishiyashiki S."/>
            <person name="Murakami T."/>
        </authorList>
    </citation>
    <scope>NUCLEOTIDE SEQUENCE</scope>
    <source>
        <strain evidence="2">FB-5</strain>
    </source>
</reference>
<name>A0ABN6PJ15_9BURK</name>
<evidence type="ECO:0000313" key="2">
    <source>
        <dbReference type="EMBL" id="BDI05024.1"/>
    </source>
</evidence>
<gene>
    <name evidence="2" type="ORF">CATMQ487_19940</name>
</gene>
<feature type="compositionally biased region" description="Low complexity" evidence="1">
    <location>
        <begin position="67"/>
        <end position="76"/>
    </location>
</feature>
<feature type="region of interest" description="Disordered" evidence="1">
    <location>
        <begin position="53"/>
        <end position="76"/>
    </location>
</feature>
<keyword evidence="3" id="KW-1185">Reference proteome</keyword>
<protein>
    <submittedName>
        <fullName evidence="2">Uncharacterized protein</fullName>
    </submittedName>
</protein>
<sequence>MGITYSAKTLAGHVEPVHRDIQRMLDLADQVGRRDRGLGAALPGSRGIVEEVTGDAHGSGSHEGKTRATSAAAAKT</sequence>
<dbReference type="EMBL" id="AP025730">
    <property type="protein sequence ID" value="BDI05024.1"/>
    <property type="molecule type" value="Genomic_DNA"/>
</dbReference>
<dbReference type="Proteomes" id="UP001057498">
    <property type="component" value="Chromosome"/>
</dbReference>
<proteinExistence type="predicted"/>
<organism evidence="2 3">
    <name type="scientific">Sphaerotilus microaerophilus</name>
    <dbReference type="NCBI Taxonomy" id="2914710"/>
    <lineage>
        <taxon>Bacteria</taxon>
        <taxon>Pseudomonadati</taxon>
        <taxon>Pseudomonadota</taxon>
        <taxon>Betaproteobacteria</taxon>
        <taxon>Burkholderiales</taxon>
        <taxon>Sphaerotilaceae</taxon>
        <taxon>Sphaerotilus</taxon>
    </lineage>
</organism>
<accession>A0ABN6PJ15</accession>
<evidence type="ECO:0000313" key="3">
    <source>
        <dbReference type="Proteomes" id="UP001057498"/>
    </source>
</evidence>
<evidence type="ECO:0000256" key="1">
    <source>
        <dbReference type="SAM" id="MobiDB-lite"/>
    </source>
</evidence>